<evidence type="ECO:0000313" key="1">
    <source>
        <dbReference type="EMBL" id="GGF98508.1"/>
    </source>
</evidence>
<accession>A0A917CUD3</accession>
<dbReference type="Pfam" id="PF05990">
    <property type="entry name" value="DUF900"/>
    <property type="match status" value="1"/>
</dbReference>
<reference evidence="1" key="1">
    <citation type="journal article" date="2014" name="Int. J. Syst. Evol. Microbiol.">
        <title>Complete genome sequence of Corynebacterium casei LMG S-19264T (=DSM 44701T), isolated from a smear-ripened cheese.</title>
        <authorList>
            <consortium name="US DOE Joint Genome Institute (JGI-PGF)"/>
            <person name="Walter F."/>
            <person name="Albersmeier A."/>
            <person name="Kalinowski J."/>
            <person name="Ruckert C."/>
        </authorList>
    </citation>
    <scope>NUCLEOTIDE SEQUENCE</scope>
    <source>
        <strain evidence="1">CGMCC 1.12181</strain>
    </source>
</reference>
<proteinExistence type="predicted"/>
<dbReference type="RefSeq" id="WP_188365573.1">
    <property type="nucleotide sequence ID" value="NZ_BAABJF010000010.1"/>
</dbReference>
<evidence type="ECO:0008006" key="3">
    <source>
        <dbReference type="Google" id="ProtNLM"/>
    </source>
</evidence>
<gene>
    <name evidence="1" type="ORF">GCM10011365_19700</name>
</gene>
<protein>
    <recommendedName>
        <fullName evidence="3">Alpha/beta hydrolase family protein DUF900</fullName>
    </recommendedName>
</protein>
<organism evidence="1 2">
    <name type="scientific">Marinicella pacifica</name>
    <dbReference type="NCBI Taxonomy" id="1171543"/>
    <lineage>
        <taxon>Bacteria</taxon>
        <taxon>Pseudomonadati</taxon>
        <taxon>Pseudomonadota</taxon>
        <taxon>Gammaproteobacteria</taxon>
        <taxon>Lysobacterales</taxon>
        <taxon>Marinicellaceae</taxon>
        <taxon>Marinicella</taxon>
    </lineage>
</organism>
<comment type="caution">
    <text evidence="1">The sequence shown here is derived from an EMBL/GenBank/DDBJ whole genome shotgun (WGS) entry which is preliminary data.</text>
</comment>
<dbReference type="InterPro" id="IPR029058">
    <property type="entry name" value="AB_hydrolase_fold"/>
</dbReference>
<dbReference type="EMBL" id="BMEO01000009">
    <property type="protein sequence ID" value="GGF98508.1"/>
    <property type="molecule type" value="Genomic_DNA"/>
</dbReference>
<dbReference type="AlphaFoldDB" id="A0A917CUD3"/>
<reference evidence="1" key="2">
    <citation type="submission" date="2020-09" db="EMBL/GenBank/DDBJ databases">
        <authorList>
            <person name="Sun Q."/>
            <person name="Zhou Y."/>
        </authorList>
    </citation>
    <scope>NUCLEOTIDE SEQUENCE</scope>
    <source>
        <strain evidence="1">CGMCC 1.12181</strain>
    </source>
</reference>
<sequence length="323" mass="37069">MLIVTNRNINQDRFQNGVADEFAFGEQVNAKGPNEIRLAHAKKLKSGPNKGDWRIKLVKEPNNLTAENLPSRHEFSALRKRLQKANKNCVFFIHGYNQSFQKNLAQSLLIEELYDVEVVAFSWPSNTGGFTTREYRDAKRTAQASVAALDATLMKLGAYHCGPFDHDHQKNCDVKLSLMAYSLGNFLLQNYVRDALYENDANIFANIILCQADVDHPGHQYWVDAIETGKRIYITINENDWVLKWSDSNFQKDRLGRTARGLIAQKPNYYDFTDGPGVERTHGLFYADTNDTVRHFFKTVLNGKRPDDSLDLFYDDISNSWRF</sequence>
<evidence type="ECO:0000313" key="2">
    <source>
        <dbReference type="Proteomes" id="UP000605253"/>
    </source>
</evidence>
<keyword evidence="2" id="KW-1185">Reference proteome</keyword>
<dbReference type="SUPFAM" id="SSF53474">
    <property type="entry name" value="alpha/beta-Hydrolases"/>
    <property type="match status" value="1"/>
</dbReference>
<dbReference type="Proteomes" id="UP000605253">
    <property type="component" value="Unassembled WGS sequence"/>
</dbReference>
<name>A0A917CUD3_9GAMM</name>
<dbReference type="InterPro" id="IPR010297">
    <property type="entry name" value="DUF900_hydrolase"/>
</dbReference>